<dbReference type="OrthoDB" id="9812661at2"/>
<dbReference type="PANTHER" id="PTHR30474">
    <property type="entry name" value="CELL CYCLE PROTEIN"/>
    <property type="match status" value="1"/>
</dbReference>
<feature type="transmembrane region" description="Helical" evidence="17">
    <location>
        <begin position="150"/>
        <end position="180"/>
    </location>
</feature>
<feature type="region of interest" description="Disordered" evidence="16">
    <location>
        <begin position="382"/>
        <end position="403"/>
    </location>
</feature>
<dbReference type="GO" id="GO:0008955">
    <property type="term" value="F:peptidoglycan glycosyltransferase activity"/>
    <property type="evidence" value="ECO:0007669"/>
    <property type="project" value="UniProtKB-EC"/>
</dbReference>
<feature type="transmembrane region" description="Helical" evidence="17">
    <location>
        <begin position="45"/>
        <end position="65"/>
    </location>
</feature>
<dbReference type="GO" id="GO:0051301">
    <property type="term" value="P:cell division"/>
    <property type="evidence" value="ECO:0007669"/>
    <property type="project" value="UniProtKB-KW"/>
</dbReference>
<protein>
    <recommendedName>
        <fullName evidence="12">Probable peptidoglycan glycosyltransferase FtsW</fullName>
        <ecNumber evidence="14">2.4.99.28</ecNumber>
    </recommendedName>
    <alternativeName>
        <fullName evidence="13">Cell division protein FtsW</fullName>
    </alternativeName>
    <alternativeName>
        <fullName evidence="10">Cell wall polymerase</fullName>
    </alternativeName>
    <alternativeName>
        <fullName evidence="9">Peptidoglycan polymerase</fullName>
    </alternativeName>
</protein>
<evidence type="ECO:0000256" key="15">
    <source>
        <dbReference type="ARBA" id="ARBA00049902"/>
    </source>
</evidence>
<evidence type="ECO:0000256" key="8">
    <source>
        <dbReference type="ARBA" id="ARBA00023136"/>
    </source>
</evidence>
<dbReference type="EMBL" id="WACR01000010">
    <property type="protein sequence ID" value="KAB1062882.1"/>
    <property type="molecule type" value="Genomic_DNA"/>
</dbReference>
<accession>A0A6N6M4H3</accession>
<evidence type="ECO:0000256" key="3">
    <source>
        <dbReference type="ARBA" id="ARBA00022679"/>
    </source>
</evidence>
<evidence type="ECO:0000256" key="10">
    <source>
        <dbReference type="ARBA" id="ARBA00033270"/>
    </source>
</evidence>
<feature type="transmembrane region" description="Helical" evidence="17">
    <location>
        <begin position="356"/>
        <end position="375"/>
    </location>
</feature>
<evidence type="ECO:0000256" key="14">
    <source>
        <dbReference type="ARBA" id="ARBA00044770"/>
    </source>
</evidence>
<dbReference type="GO" id="GO:0005886">
    <property type="term" value="C:plasma membrane"/>
    <property type="evidence" value="ECO:0007669"/>
    <property type="project" value="TreeGrafter"/>
</dbReference>
<dbReference type="Pfam" id="PF01098">
    <property type="entry name" value="FTSW_RODA_SPOVE"/>
    <property type="match status" value="1"/>
</dbReference>
<feature type="transmembrane region" description="Helical" evidence="17">
    <location>
        <begin position="314"/>
        <end position="336"/>
    </location>
</feature>
<evidence type="ECO:0000256" key="16">
    <source>
        <dbReference type="SAM" id="MobiDB-lite"/>
    </source>
</evidence>
<keyword evidence="8 17" id="KW-0472">Membrane</keyword>
<dbReference type="Proteomes" id="UP000435357">
    <property type="component" value="Unassembled WGS sequence"/>
</dbReference>
<evidence type="ECO:0000256" key="6">
    <source>
        <dbReference type="ARBA" id="ARBA00022984"/>
    </source>
</evidence>
<keyword evidence="2" id="KW-0328">Glycosyltransferase</keyword>
<keyword evidence="19" id="KW-1185">Reference proteome</keyword>
<keyword evidence="7 17" id="KW-1133">Transmembrane helix</keyword>
<sequence length="403" mass="44858">MTRLFKHIGGDRVIWMIVVFMALASVLLVYSSIVTLAYKYQDGNTFYYILKHGLFIISGFLFIYLIHKVHYRYLSRFAQLLFWISIPLLILTLLLGQNLNNASRWLVIPVINQSFQTSDLAKLALIMFTARTLAVKKDDLKDFTKGFLPIILPAIVICGLILPANFSTAAVLFTSVLMLMFMAGSRLRHMSLIIPAGGLALLLVFAVAKIQPDLFPRAETWINRVERFASDKEEDPNGNYQIEQAKIAIATGGFFGKGPGNSTQRNFLPHPYSDFIYAIVLEEYGLLGGLFILMFYLILLYRAVRIVQAVPHSFGAYLVLGLSFSLVFQGLVNMAVNVNLLPVTGQPLPLVSMGGTSLWFTCISLGIILSVSRAVEVGATEENYKEDESKNEPVNKPIADAAN</sequence>
<comment type="similarity">
    <text evidence="11">Belongs to the SEDS family. FtsW subfamily.</text>
</comment>
<evidence type="ECO:0000256" key="12">
    <source>
        <dbReference type="ARBA" id="ARBA00041185"/>
    </source>
</evidence>
<reference evidence="18 19" key="1">
    <citation type="submission" date="2019-09" db="EMBL/GenBank/DDBJ databases">
        <title>Genomes of Cryomorphaceae.</title>
        <authorList>
            <person name="Bowman J.P."/>
        </authorList>
    </citation>
    <scope>NUCLEOTIDE SEQUENCE [LARGE SCALE GENOMIC DNA]</scope>
    <source>
        <strain evidence="18 19">KCTC 52047</strain>
    </source>
</reference>
<keyword evidence="4 17" id="KW-0812">Transmembrane</keyword>
<evidence type="ECO:0000256" key="13">
    <source>
        <dbReference type="ARBA" id="ARBA00041418"/>
    </source>
</evidence>
<dbReference type="InterPro" id="IPR001182">
    <property type="entry name" value="FtsW/RodA"/>
</dbReference>
<dbReference type="AlphaFoldDB" id="A0A6N6M4H3"/>
<dbReference type="PANTHER" id="PTHR30474:SF2">
    <property type="entry name" value="PEPTIDOGLYCAN GLYCOSYLTRANSFERASE FTSW-RELATED"/>
    <property type="match status" value="1"/>
</dbReference>
<evidence type="ECO:0000256" key="4">
    <source>
        <dbReference type="ARBA" id="ARBA00022692"/>
    </source>
</evidence>
<comment type="catalytic activity">
    <reaction evidence="15">
        <text>[GlcNAc-(1-&gt;4)-Mur2Ac(oyl-L-Ala-gamma-D-Glu-L-Lys-D-Ala-D-Ala)](n)-di-trans,octa-cis-undecaprenyl diphosphate + beta-D-GlcNAc-(1-&gt;4)-Mur2Ac(oyl-L-Ala-gamma-D-Glu-L-Lys-D-Ala-D-Ala)-di-trans,octa-cis-undecaprenyl diphosphate = [GlcNAc-(1-&gt;4)-Mur2Ac(oyl-L-Ala-gamma-D-Glu-L-Lys-D-Ala-D-Ala)](n+1)-di-trans,octa-cis-undecaprenyl diphosphate + di-trans,octa-cis-undecaprenyl diphosphate + H(+)</text>
        <dbReference type="Rhea" id="RHEA:23708"/>
        <dbReference type="Rhea" id="RHEA-COMP:9602"/>
        <dbReference type="Rhea" id="RHEA-COMP:9603"/>
        <dbReference type="ChEBI" id="CHEBI:15378"/>
        <dbReference type="ChEBI" id="CHEBI:58405"/>
        <dbReference type="ChEBI" id="CHEBI:60033"/>
        <dbReference type="ChEBI" id="CHEBI:78435"/>
        <dbReference type="EC" id="2.4.99.28"/>
    </reaction>
</comment>
<evidence type="ECO:0000256" key="5">
    <source>
        <dbReference type="ARBA" id="ARBA00022960"/>
    </source>
</evidence>
<evidence type="ECO:0000256" key="2">
    <source>
        <dbReference type="ARBA" id="ARBA00022676"/>
    </source>
</evidence>
<dbReference type="GO" id="GO:0008360">
    <property type="term" value="P:regulation of cell shape"/>
    <property type="evidence" value="ECO:0007669"/>
    <property type="project" value="UniProtKB-KW"/>
</dbReference>
<evidence type="ECO:0000256" key="1">
    <source>
        <dbReference type="ARBA" id="ARBA00004141"/>
    </source>
</evidence>
<keyword evidence="3" id="KW-0808">Transferase</keyword>
<feature type="transmembrane region" description="Helical" evidence="17">
    <location>
        <begin position="12"/>
        <end position="33"/>
    </location>
</feature>
<keyword evidence="6" id="KW-0573">Peptidoglycan synthesis</keyword>
<keyword evidence="18" id="KW-0132">Cell division</keyword>
<keyword evidence="5" id="KW-0133">Cell shape</keyword>
<evidence type="ECO:0000313" key="18">
    <source>
        <dbReference type="EMBL" id="KAB1062882.1"/>
    </source>
</evidence>
<dbReference type="GO" id="GO:0032153">
    <property type="term" value="C:cell division site"/>
    <property type="evidence" value="ECO:0007669"/>
    <property type="project" value="TreeGrafter"/>
</dbReference>
<evidence type="ECO:0000256" key="11">
    <source>
        <dbReference type="ARBA" id="ARBA00038053"/>
    </source>
</evidence>
<gene>
    <name evidence="18" type="ORF">F3059_11900</name>
</gene>
<comment type="subcellular location">
    <subcellularLocation>
        <location evidence="1">Membrane</location>
        <topology evidence="1">Multi-pass membrane protein</topology>
    </subcellularLocation>
</comment>
<dbReference type="EC" id="2.4.99.28" evidence="14"/>
<feature type="transmembrane region" description="Helical" evidence="17">
    <location>
        <begin position="77"/>
        <end position="96"/>
    </location>
</feature>
<feature type="transmembrane region" description="Helical" evidence="17">
    <location>
        <begin position="192"/>
        <end position="211"/>
    </location>
</feature>
<evidence type="ECO:0000256" key="7">
    <source>
        <dbReference type="ARBA" id="ARBA00022989"/>
    </source>
</evidence>
<dbReference type="GO" id="GO:0015648">
    <property type="term" value="F:lipid-linked peptidoglycan transporter activity"/>
    <property type="evidence" value="ECO:0007669"/>
    <property type="project" value="TreeGrafter"/>
</dbReference>
<feature type="compositionally biased region" description="Basic and acidic residues" evidence="16">
    <location>
        <begin position="382"/>
        <end position="393"/>
    </location>
</feature>
<feature type="transmembrane region" description="Helical" evidence="17">
    <location>
        <begin position="275"/>
        <end position="302"/>
    </location>
</feature>
<keyword evidence="18" id="KW-0131">Cell cycle</keyword>
<name>A0A6N6M4H3_9FLAO</name>
<evidence type="ECO:0000313" key="19">
    <source>
        <dbReference type="Proteomes" id="UP000435357"/>
    </source>
</evidence>
<comment type="caution">
    <text evidence="18">The sequence shown here is derived from an EMBL/GenBank/DDBJ whole genome shotgun (WGS) entry which is preliminary data.</text>
</comment>
<proteinExistence type="inferred from homology"/>
<evidence type="ECO:0000256" key="17">
    <source>
        <dbReference type="SAM" id="Phobius"/>
    </source>
</evidence>
<evidence type="ECO:0000256" key="9">
    <source>
        <dbReference type="ARBA" id="ARBA00032370"/>
    </source>
</evidence>
<dbReference type="RefSeq" id="WP_151169550.1">
    <property type="nucleotide sequence ID" value="NZ_WACR01000010.1"/>
</dbReference>
<dbReference type="GO" id="GO:0009252">
    <property type="term" value="P:peptidoglycan biosynthetic process"/>
    <property type="evidence" value="ECO:0007669"/>
    <property type="project" value="UniProtKB-KW"/>
</dbReference>
<organism evidence="18 19">
    <name type="scientific">Salibacter halophilus</name>
    <dbReference type="NCBI Taxonomy" id="1803916"/>
    <lineage>
        <taxon>Bacteria</taxon>
        <taxon>Pseudomonadati</taxon>
        <taxon>Bacteroidota</taxon>
        <taxon>Flavobacteriia</taxon>
        <taxon>Flavobacteriales</taxon>
        <taxon>Salibacteraceae</taxon>
        <taxon>Salibacter</taxon>
    </lineage>
</organism>